<dbReference type="Proteomes" id="UP001597441">
    <property type="component" value="Unassembled WGS sequence"/>
</dbReference>
<gene>
    <name evidence="2" type="ORF">ACFSQS_10925</name>
</gene>
<organism evidence="2 3">
    <name type="scientific">Gelatiniphilus marinus</name>
    <dbReference type="NCBI Taxonomy" id="1759464"/>
    <lineage>
        <taxon>Bacteria</taxon>
        <taxon>Pseudomonadati</taxon>
        <taxon>Bacteroidota</taxon>
        <taxon>Flavobacteriia</taxon>
        <taxon>Flavobacteriales</taxon>
        <taxon>Flavobacteriaceae</taxon>
        <taxon>Gelatiniphilus</taxon>
    </lineage>
</organism>
<comment type="caution">
    <text evidence="2">The sequence shown here is derived from an EMBL/GenBank/DDBJ whole genome shotgun (WGS) entry which is preliminary data.</text>
</comment>
<name>A0ABW5JV60_9FLAO</name>
<keyword evidence="3" id="KW-1185">Reference proteome</keyword>
<reference evidence="3" key="1">
    <citation type="journal article" date="2019" name="Int. J. Syst. Evol. Microbiol.">
        <title>The Global Catalogue of Microorganisms (GCM) 10K type strain sequencing project: providing services to taxonomists for standard genome sequencing and annotation.</title>
        <authorList>
            <consortium name="The Broad Institute Genomics Platform"/>
            <consortium name="The Broad Institute Genome Sequencing Center for Infectious Disease"/>
            <person name="Wu L."/>
            <person name="Ma J."/>
        </authorList>
    </citation>
    <scope>NUCLEOTIDE SEQUENCE [LARGE SCALE GENOMIC DNA]</scope>
    <source>
        <strain evidence="3">KCTC 42903</strain>
    </source>
</reference>
<feature type="compositionally biased region" description="Basic and acidic residues" evidence="1">
    <location>
        <begin position="41"/>
        <end position="52"/>
    </location>
</feature>
<accession>A0ABW5JV60</accession>
<sequence>MKIKEELFSQCVVFVNSRFQTIKNTISEIQESLTSETKSSAGDKHETGRAML</sequence>
<evidence type="ECO:0000313" key="2">
    <source>
        <dbReference type="EMBL" id="MFD2535615.1"/>
    </source>
</evidence>
<proteinExistence type="predicted"/>
<evidence type="ECO:0000256" key="1">
    <source>
        <dbReference type="SAM" id="MobiDB-lite"/>
    </source>
</evidence>
<protein>
    <submittedName>
        <fullName evidence="2">Uncharacterized protein</fullName>
    </submittedName>
</protein>
<feature type="region of interest" description="Disordered" evidence="1">
    <location>
        <begin position="32"/>
        <end position="52"/>
    </location>
</feature>
<dbReference type="RefSeq" id="WP_388018444.1">
    <property type="nucleotide sequence ID" value="NZ_JBHUDT010000004.1"/>
</dbReference>
<evidence type="ECO:0000313" key="3">
    <source>
        <dbReference type="Proteomes" id="UP001597441"/>
    </source>
</evidence>
<dbReference type="EMBL" id="JBHULK010000004">
    <property type="protein sequence ID" value="MFD2535615.1"/>
    <property type="molecule type" value="Genomic_DNA"/>
</dbReference>